<feature type="region of interest" description="Disordered" evidence="1">
    <location>
        <begin position="148"/>
        <end position="250"/>
    </location>
</feature>
<protein>
    <submittedName>
        <fullName evidence="2">Uncharacterized protein</fullName>
    </submittedName>
</protein>
<name>A0AAV9XPB9_9PEZI</name>
<reference evidence="2 3" key="1">
    <citation type="submission" date="2019-10" db="EMBL/GenBank/DDBJ databases">
        <authorList>
            <person name="Palmer J.M."/>
        </authorList>
    </citation>
    <scope>NUCLEOTIDE SEQUENCE [LARGE SCALE GENOMIC DNA]</scope>
    <source>
        <strain evidence="2 3">TWF694</strain>
    </source>
</reference>
<keyword evidence="3" id="KW-1185">Reference proteome</keyword>
<dbReference type="InterPro" id="IPR009057">
    <property type="entry name" value="Homeodomain-like_sf"/>
</dbReference>
<dbReference type="AlphaFoldDB" id="A0AAV9XPB9"/>
<evidence type="ECO:0000313" key="2">
    <source>
        <dbReference type="EMBL" id="KAK6543461.1"/>
    </source>
</evidence>
<accession>A0AAV9XPB9</accession>
<proteinExistence type="predicted"/>
<sequence length="277" mass="30937">MTTSVVVFPQMLTALELQAEQVPQKARTRYTSDIERIQIVTLLSVGHKPSAIATKYGISRDTATRLLKRAISRGYDENDYTSLKMEHIKDDERSGRPAKATPAIQQQVVELAGVKDKSGQRTNTLREISGTVGLSQSSTGRIIRRYQLEKRRKPTPTKTLETGQAGARVHSRAMQRVPEANRGLETNRPVESNGAAGRTRAVENNQAPENHPRSIHTLSPPLRSLQTEPAQRSMELDQAPRSNLVHKEADSTLQEINRAIQEINRAREMIKLPPIKC</sequence>
<dbReference type="Proteomes" id="UP001365542">
    <property type="component" value="Unassembled WGS sequence"/>
</dbReference>
<dbReference type="EMBL" id="JAVHJO010000001">
    <property type="protein sequence ID" value="KAK6543461.1"/>
    <property type="molecule type" value="Genomic_DNA"/>
</dbReference>
<dbReference type="Pfam" id="PF13384">
    <property type="entry name" value="HTH_23"/>
    <property type="match status" value="1"/>
</dbReference>
<evidence type="ECO:0000313" key="3">
    <source>
        <dbReference type="Proteomes" id="UP001365542"/>
    </source>
</evidence>
<gene>
    <name evidence="2" type="ORF">TWF694_000207</name>
</gene>
<comment type="caution">
    <text evidence="2">The sequence shown here is derived from an EMBL/GenBank/DDBJ whole genome shotgun (WGS) entry which is preliminary data.</text>
</comment>
<organism evidence="2 3">
    <name type="scientific">Orbilia ellipsospora</name>
    <dbReference type="NCBI Taxonomy" id="2528407"/>
    <lineage>
        <taxon>Eukaryota</taxon>
        <taxon>Fungi</taxon>
        <taxon>Dikarya</taxon>
        <taxon>Ascomycota</taxon>
        <taxon>Pezizomycotina</taxon>
        <taxon>Orbiliomycetes</taxon>
        <taxon>Orbiliales</taxon>
        <taxon>Orbiliaceae</taxon>
        <taxon>Orbilia</taxon>
    </lineage>
</organism>
<dbReference type="SUPFAM" id="SSF46689">
    <property type="entry name" value="Homeodomain-like"/>
    <property type="match status" value="1"/>
</dbReference>
<evidence type="ECO:0000256" key="1">
    <source>
        <dbReference type="SAM" id="MobiDB-lite"/>
    </source>
</evidence>